<gene>
    <name evidence="1" type="ORF">M983_1876</name>
</gene>
<name>A0A198FQB4_9GAMM</name>
<evidence type="ECO:0000313" key="2">
    <source>
        <dbReference type="Proteomes" id="UP000094023"/>
    </source>
</evidence>
<dbReference type="AlphaFoldDB" id="A0A198FQB4"/>
<reference evidence="1 2" key="1">
    <citation type="submission" date="2016-04" db="EMBL/GenBank/DDBJ databases">
        <title>ATOL: Assembling a taxonomically balanced genome-scale reconstruction of the evolutionary history of the Enterobacteriaceae.</title>
        <authorList>
            <person name="Plunkett G.III."/>
            <person name="Neeno-Eckwall E.C."/>
            <person name="Glasner J.D."/>
            <person name="Perna N.T."/>
        </authorList>
    </citation>
    <scope>NUCLEOTIDE SEQUENCE [LARGE SCALE GENOMIC DNA]</scope>
    <source>
        <strain evidence="1 2">ATCC 19692</strain>
    </source>
</reference>
<organism evidence="1 2">
    <name type="scientific">Proteus myxofaciens ATCC 19692</name>
    <dbReference type="NCBI Taxonomy" id="1354337"/>
    <lineage>
        <taxon>Bacteria</taxon>
        <taxon>Pseudomonadati</taxon>
        <taxon>Pseudomonadota</taxon>
        <taxon>Gammaproteobacteria</taxon>
        <taxon>Enterobacterales</taxon>
        <taxon>Morganellaceae</taxon>
        <taxon>Proteus</taxon>
    </lineage>
</organism>
<dbReference type="Proteomes" id="UP000094023">
    <property type="component" value="Unassembled WGS sequence"/>
</dbReference>
<protein>
    <submittedName>
        <fullName evidence="1">Uncharacterized protein</fullName>
    </submittedName>
</protein>
<comment type="caution">
    <text evidence="1">The sequence shown here is derived from an EMBL/GenBank/DDBJ whole genome shotgun (WGS) entry which is preliminary data.</text>
</comment>
<accession>A0A198FQB4</accession>
<keyword evidence="2" id="KW-1185">Reference proteome</keyword>
<proteinExistence type="predicted"/>
<evidence type="ECO:0000313" key="1">
    <source>
        <dbReference type="EMBL" id="OAT27063.1"/>
    </source>
</evidence>
<sequence>MKISGISTYFPVLNTMYLNDISPTVPSCDIDNLSPNELDTYHASKIETKTDDLYTHILKYQQEMVPYLNIFYLVLQGSVRIFNGPMNTINRTWRYVERMGGRSFLNEKKRFTSAFILGIENEAEE</sequence>
<dbReference type="EMBL" id="LXEN01000094">
    <property type="protein sequence ID" value="OAT27063.1"/>
    <property type="molecule type" value="Genomic_DNA"/>
</dbReference>
<dbReference type="RefSeq" id="WP_066749819.1">
    <property type="nucleotide sequence ID" value="NZ_LXEN01000094.1"/>
</dbReference>